<evidence type="ECO:0000256" key="1">
    <source>
        <dbReference type="SAM" id="Phobius"/>
    </source>
</evidence>
<dbReference type="Proteomes" id="UP000749559">
    <property type="component" value="Unassembled WGS sequence"/>
</dbReference>
<comment type="caution">
    <text evidence="2">The sequence shown here is derived from an EMBL/GenBank/DDBJ whole genome shotgun (WGS) entry which is preliminary data.</text>
</comment>
<keyword evidence="1" id="KW-0472">Membrane</keyword>
<sequence length="103" mass="11851">GYPLSSDIPDHMSYPTTMSQRLQEIPDFEFNYNPKTKPRRRKADFLLIPVGLIFMSPPQVVTYFYSLQLFCGWCSASGSWCLALGFGVCNKWQVVTFRILMPC</sequence>
<keyword evidence="3" id="KW-1185">Reference proteome</keyword>
<dbReference type="EMBL" id="CAIIXF020000002">
    <property type="protein sequence ID" value="CAH1776971.1"/>
    <property type="molecule type" value="Genomic_DNA"/>
</dbReference>
<keyword evidence="1" id="KW-1133">Transmembrane helix</keyword>
<dbReference type="AlphaFoldDB" id="A0A8S4N7E1"/>
<gene>
    <name evidence="2" type="ORF">OFUS_LOCUS4095</name>
</gene>
<evidence type="ECO:0000313" key="2">
    <source>
        <dbReference type="EMBL" id="CAH1776971.1"/>
    </source>
</evidence>
<name>A0A8S4N7E1_OWEFU</name>
<proteinExistence type="predicted"/>
<feature type="transmembrane region" description="Helical" evidence="1">
    <location>
        <begin position="45"/>
        <end position="65"/>
    </location>
</feature>
<feature type="non-terminal residue" evidence="2">
    <location>
        <position position="103"/>
    </location>
</feature>
<accession>A0A8S4N7E1</accession>
<organism evidence="2 3">
    <name type="scientific">Owenia fusiformis</name>
    <name type="common">Polychaete worm</name>
    <dbReference type="NCBI Taxonomy" id="6347"/>
    <lineage>
        <taxon>Eukaryota</taxon>
        <taxon>Metazoa</taxon>
        <taxon>Spiralia</taxon>
        <taxon>Lophotrochozoa</taxon>
        <taxon>Annelida</taxon>
        <taxon>Polychaeta</taxon>
        <taxon>Sedentaria</taxon>
        <taxon>Canalipalpata</taxon>
        <taxon>Sabellida</taxon>
        <taxon>Oweniida</taxon>
        <taxon>Oweniidae</taxon>
        <taxon>Owenia</taxon>
    </lineage>
</organism>
<keyword evidence="1" id="KW-0812">Transmembrane</keyword>
<reference evidence="2" key="1">
    <citation type="submission" date="2022-03" db="EMBL/GenBank/DDBJ databases">
        <authorList>
            <person name="Martin C."/>
        </authorList>
    </citation>
    <scope>NUCLEOTIDE SEQUENCE</scope>
</reference>
<evidence type="ECO:0000313" key="3">
    <source>
        <dbReference type="Proteomes" id="UP000749559"/>
    </source>
</evidence>
<feature type="non-terminal residue" evidence="2">
    <location>
        <position position="1"/>
    </location>
</feature>
<protein>
    <submittedName>
        <fullName evidence="2">Uncharacterized protein</fullName>
    </submittedName>
</protein>